<dbReference type="AlphaFoldDB" id="A0A225WA03"/>
<accession>A0A225WA03</accession>
<evidence type="ECO:0000256" key="1">
    <source>
        <dbReference type="SAM" id="Phobius"/>
    </source>
</evidence>
<evidence type="ECO:0000313" key="3">
    <source>
        <dbReference type="Proteomes" id="UP000198211"/>
    </source>
</evidence>
<sequence>MALERGIQDTVVVGDSRIPNLQRRLAECETLKKRFQTIRLVHMKRKFNQAADYLTSKTLAQGESWTVQDDLEKRHLEVASKIRECRRKALTPEFTVDTLYKTLVKKMAIQERDMVLVLIVNLYLLLPEAWLYSQDRELKKLMATRFHPWDQ</sequence>
<evidence type="ECO:0000313" key="2">
    <source>
        <dbReference type="EMBL" id="OWZ14234.1"/>
    </source>
</evidence>
<dbReference type="Proteomes" id="UP000198211">
    <property type="component" value="Unassembled WGS sequence"/>
</dbReference>
<proteinExistence type="predicted"/>
<evidence type="ECO:0008006" key="4">
    <source>
        <dbReference type="Google" id="ProtNLM"/>
    </source>
</evidence>
<dbReference type="OrthoDB" id="142911at2759"/>
<keyword evidence="1" id="KW-0812">Transmembrane</keyword>
<feature type="transmembrane region" description="Helical" evidence="1">
    <location>
        <begin position="114"/>
        <end position="132"/>
    </location>
</feature>
<comment type="caution">
    <text evidence="2">The sequence shown here is derived from an EMBL/GenBank/DDBJ whole genome shotgun (WGS) entry which is preliminary data.</text>
</comment>
<organism evidence="2 3">
    <name type="scientific">Phytophthora megakarya</name>
    <dbReference type="NCBI Taxonomy" id="4795"/>
    <lineage>
        <taxon>Eukaryota</taxon>
        <taxon>Sar</taxon>
        <taxon>Stramenopiles</taxon>
        <taxon>Oomycota</taxon>
        <taxon>Peronosporomycetes</taxon>
        <taxon>Peronosporales</taxon>
        <taxon>Peronosporaceae</taxon>
        <taxon>Phytophthora</taxon>
    </lineage>
</organism>
<keyword evidence="1" id="KW-0472">Membrane</keyword>
<keyword evidence="1" id="KW-1133">Transmembrane helix</keyword>
<gene>
    <name evidence="2" type="ORF">PHMEG_00012326</name>
</gene>
<protein>
    <recommendedName>
        <fullName evidence="4">RNase H type-1 domain-containing protein</fullName>
    </recommendedName>
</protein>
<name>A0A225WA03_9STRA</name>
<keyword evidence="3" id="KW-1185">Reference proteome</keyword>
<reference evidence="3" key="1">
    <citation type="submission" date="2017-03" db="EMBL/GenBank/DDBJ databases">
        <title>Phytopthora megakarya and P. palmivora, two closely related causual agents of cacao black pod achieved similar genome size and gene model numbers by different mechanisms.</title>
        <authorList>
            <person name="Ali S."/>
            <person name="Shao J."/>
            <person name="Larry D.J."/>
            <person name="Kronmiller B."/>
            <person name="Shen D."/>
            <person name="Strem M.D."/>
            <person name="Melnick R.L."/>
            <person name="Guiltinan M.J."/>
            <person name="Tyler B.M."/>
            <person name="Meinhardt L.W."/>
            <person name="Bailey B.A."/>
        </authorList>
    </citation>
    <scope>NUCLEOTIDE SEQUENCE [LARGE SCALE GENOMIC DNA]</scope>
    <source>
        <strain evidence="3">zdho120</strain>
    </source>
</reference>
<dbReference type="EMBL" id="NBNE01001386">
    <property type="protein sequence ID" value="OWZ14234.1"/>
    <property type="molecule type" value="Genomic_DNA"/>
</dbReference>